<feature type="compositionally biased region" description="Basic and acidic residues" evidence="6">
    <location>
        <begin position="254"/>
        <end position="277"/>
    </location>
</feature>
<evidence type="ECO:0000256" key="4">
    <source>
        <dbReference type="ARBA" id="ARBA00023235"/>
    </source>
</evidence>
<evidence type="ECO:0000313" key="9">
    <source>
        <dbReference type="EMBL" id="KAK2957143.1"/>
    </source>
</evidence>
<dbReference type="InterPro" id="IPR001179">
    <property type="entry name" value="PPIase_FKBP_dom"/>
</dbReference>
<evidence type="ECO:0000256" key="3">
    <source>
        <dbReference type="ARBA" id="ARBA00023110"/>
    </source>
</evidence>
<evidence type="ECO:0000256" key="1">
    <source>
        <dbReference type="ARBA" id="ARBA00000971"/>
    </source>
</evidence>
<feature type="region of interest" description="Disordered" evidence="6">
    <location>
        <begin position="326"/>
        <end position="352"/>
    </location>
</feature>
<dbReference type="SUPFAM" id="SSF54534">
    <property type="entry name" value="FKBP-like"/>
    <property type="match status" value="1"/>
</dbReference>
<dbReference type="GO" id="GO:0003755">
    <property type="term" value="F:peptidyl-prolyl cis-trans isomerase activity"/>
    <property type="evidence" value="ECO:0007669"/>
    <property type="project" value="UniProtKB-EC"/>
</dbReference>
<dbReference type="EMBL" id="JARBJD010000049">
    <property type="protein sequence ID" value="KAK2957143.1"/>
    <property type="molecule type" value="Genomic_DNA"/>
</dbReference>
<keyword evidence="10" id="KW-1185">Reference proteome</keyword>
<dbReference type="Gene3D" id="3.10.50.40">
    <property type="match status" value="1"/>
</dbReference>
<evidence type="ECO:0000256" key="7">
    <source>
        <dbReference type="SAM" id="SignalP"/>
    </source>
</evidence>
<accession>A0ABQ9Y0A1</accession>
<evidence type="ECO:0000256" key="5">
    <source>
        <dbReference type="PROSITE-ProRule" id="PRU00277"/>
    </source>
</evidence>
<comment type="catalytic activity">
    <reaction evidence="1 5">
        <text>[protein]-peptidylproline (omega=180) = [protein]-peptidylproline (omega=0)</text>
        <dbReference type="Rhea" id="RHEA:16237"/>
        <dbReference type="Rhea" id="RHEA-COMP:10747"/>
        <dbReference type="Rhea" id="RHEA-COMP:10748"/>
        <dbReference type="ChEBI" id="CHEBI:83833"/>
        <dbReference type="ChEBI" id="CHEBI:83834"/>
        <dbReference type="EC" id="5.2.1.8"/>
    </reaction>
</comment>
<keyword evidence="3 5" id="KW-0697">Rotamase</keyword>
<dbReference type="InterPro" id="IPR046357">
    <property type="entry name" value="PPIase_dom_sf"/>
</dbReference>
<dbReference type="InterPro" id="IPR044609">
    <property type="entry name" value="FKBP2/11"/>
</dbReference>
<organism evidence="9 10">
    <name type="scientific">Blattamonas nauphoetae</name>
    <dbReference type="NCBI Taxonomy" id="2049346"/>
    <lineage>
        <taxon>Eukaryota</taxon>
        <taxon>Metamonada</taxon>
        <taxon>Preaxostyla</taxon>
        <taxon>Oxymonadida</taxon>
        <taxon>Blattamonas</taxon>
    </lineage>
</organism>
<gene>
    <name evidence="9" type="ORF">BLNAU_7973</name>
</gene>
<protein>
    <recommendedName>
        <fullName evidence="2 5">peptidylprolyl isomerase</fullName>
        <ecNumber evidence="2 5">5.2.1.8</ecNumber>
    </recommendedName>
</protein>
<dbReference type="Proteomes" id="UP001281761">
    <property type="component" value="Unassembled WGS sequence"/>
</dbReference>
<feature type="compositionally biased region" description="Basic and acidic residues" evidence="6">
    <location>
        <begin position="225"/>
        <end position="247"/>
    </location>
</feature>
<feature type="compositionally biased region" description="Basic and acidic residues" evidence="6">
    <location>
        <begin position="190"/>
        <end position="208"/>
    </location>
</feature>
<dbReference type="EC" id="5.2.1.8" evidence="2 5"/>
<sequence length="387" mass="44874">MLRLAILSICVVVAQETTNSTKPGRKPPATLQIGVVSKPEQCHATVGVYDEVEIKFKLSLFSTDKILDETSPDESWIFRLGYNETLEGLEQGMLGMCVGEKRRLIIPPSVGYGTRGGEKSIPGFVSIRADVELINLEKRAFSHYYPRHLEKVKEKEQRDKEMEERRKKDDKRRKKEGKDKGPSEEDPIEDDIKRKEDERREKEAEQRRKQQALNPRPPTPPFRFMENEEREMAKEWKNEDSSEEKKRPLFYSEEDTKNRILDEETKQKLHENELKKKERRLTKYRELSSFILRRKRIFEHYKSLNNKADSEQESMKFFEQHRIPQVLEKKQASQKATPKTKASKKGGKNMVIGGDGGLDLDAIGEKQADGSTLVNYQFGGDGEKVEL</sequence>
<feature type="signal peptide" evidence="7">
    <location>
        <begin position="1"/>
        <end position="16"/>
    </location>
</feature>
<feature type="region of interest" description="Disordered" evidence="6">
    <location>
        <begin position="152"/>
        <end position="277"/>
    </location>
</feature>
<dbReference type="PANTHER" id="PTHR45779">
    <property type="entry name" value="PEPTIDYLPROLYL ISOMERASE"/>
    <property type="match status" value="1"/>
</dbReference>
<evidence type="ECO:0000259" key="8">
    <source>
        <dbReference type="PROSITE" id="PS50059"/>
    </source>
</evidence>
<dbReference type="PANTHER" id="PTHR45779:SF7">
    <property type="entry name" value="PEPTIDYLPROLYL ISOMERASE"/>
    <property type="match status" value="1"/>
</dbReference>
<proteinExistence type="predicted"/>
<feature type="domain" description="PPIase FKBP-type" evidence="8">
    <location>
        <begin position="49"/>
        <end position="137"/>
    </location>
</feature>
<comment type="caution">
    <text evidence="9">The sequence shown here is derived from an EMBL/GenBank/DDBJ whole genome shotgun (WGS) entry which is preliminary data.</text>
</comment>
<feature type="chain" id="PRO_5046460273" description="peptidylprolyl isomerase" evidence="7">
    <location>
        <begin position="17"/>
        <end position="387"/>
    </location>
</feature>
<evidence type="ECO:0000256" key="6">
    <source>
        <dbReference type="SAM" id="MobiDB-lite"/>
    </source>
</evidence>
<keyword evidence="7" id="KW-0732">Signal</keyword>
<evidence type="ECO:0000313" key="10">
    <source>
        <dbReference type="Proteomes" id="UP001281761"/>
    </source>
</evidence>
<reference evidence="9 10" key="1">
    <citation type="journal article" date="2022" name="bioRxiv">
        <title>Genomics of Preaxostyla Flagellates Illuminates Evolutionary Transitions and the Path Towards Mitochondrial Loss.</title>
        <authorList>
            <person name="Novak L.V.F."/>
            <person name="Treitli S.C."/>
            <person name="Pyrih J."/>
            <person name="Halakuc P."/>
            <person name="Pipaliya S.V."/>
            <person name="Vacek V."/>
            <person name="Brzon O."/>
            <person name="Soukal P."/>
            <person name="Eme L."/>
            <person name="Dacks J.B."/>
            <person name="Karnkowska A."/>
            <person name="Elias M."/>
            <person name="Hampl V."/>
        </authorList>
    </citation>
    <scope>NUCLEOTIDE SEQUENCE [LARGE SCALE GENOMIC DNA]</scope>
    <source>
        <strain evidence="9">NAU3</strain>
        <tissue evidence="9">Gut</tissue>
    </source>
</reference>
<dbReference type="Pfam" id="PF00254">
    <property type="entry name" value="FKBP_C"/>
    <property type="match status" value="1"/>
</dbReference>
<name>A0ABQ9Y0A1_9EUKA</name>
<feature type="compositionally biased region" description="Basic and acidic residues" evidence="6">
    <location>
        <begin position="152"/>
        <end position="167"/>
    </location>
</feature>
<evidence type="ECO:0000256" key="2">
    <source>
        <dbReference type="ARBA" id="ARBA00013194"/>
    </source>
</evidence>
<dbReference type="PROSITE" id="PS50059">
    <property type="entry name" value="FKBP_PPIASE"/>
    <property type="match status" value="1"/>
</dbReference>
<keyword evidence="4 5" id="KW-0413">Isomerase</keyword>